<keyword evidence="1" id="KW-0433">Leucine-rich repeat</keyword>
<dbReference type="RefSeq" id="WP_057934913.1">
    <property type="nucleotide sequence ID" value="NZ_LMZQ01000045.1"/>
</dbReference>
<evidence type="ECO:0000313" key="5">
    <source>
        <dbReference type="EMBL" id="KRT13413.1"/>
    </source>
</evidence>
<keyword evidence="2" id="KW-0677">Repeat</keyword>
<dbReference type="SMART" id="SM00369">
    <property type="entry name" value="LRR_TYP"/>
    <property type="match status" value="3"/>
</dbReference>
<dbReference type="InterPro" id="IPR001245">
    <property type="entry name" value="Ser-Thr/Tyr_kinase_cat_dom"/>
</dbReference>
<dbReference type="PROSITE" id="PS50011">
    <property type="entry name" value="PROTEIN_KINASE_DOM"/>
    <property type="match status" value="1"/>
</dbReference>
<keyword evidence="6" id="KW-1185">Reference proteome</keyword>
<dbReference type="PANTHER" id="PTHR48051:SF1">
    <property type="entry name" value="RAS SUPPRESSOR PROTEIN 1"/>
    <property type="match status" value="1"/>
</dbReference>
<dbReference type="InterPro" id="IPR050216">
    <property type="entry name" value="LRR_domain-containing"/>
</dbReference>
<dbReference type="InterPro" id="IPR001611">
    <property type="entry name" value="Leu-rich_rpt"/>
</dbReference>
<dbReference type="PROSITE" id="PS51450">
    <property type="entry name" value="LRR"/>
    <property type="match status" value="1"/>
</dbReference>
<dbReference type="Pfam" id="PF13855">
    <property type="entry name" value="LRR_8"/>
    <property type="match status" value="1"/>
</dbReference>
<dbReference type="PANTHER" id="PTHR48051">
    <property type="match status" value="1"/>
</dbReference>
<keyword evidence="3" id="KW-0547">Nucleotide-binding</keyword>
<dbReference type="GO" id="GO:0005737">
    <property type="term" value="C:cytoplasm"/>
    <property type="evidence" value="ECO:0007669"/>
    <property type="project" value="TreeGrafter"/>
</dbReference>
<dbReference type="AlphaFoldDB" id="A0A0T5VJM4"/>
<dbReference type="PROSITE" id="PS00107">
    <property type="entry name" value="PROTEIN_KINASE_ATP"/>
    <property type="match status" value="1"/>
</dbReference>
<sequence>MQNLLALQSGELKGAVSLKLSENLTEFPNEIFELADTLEVLDLSFNKLSALPADFGRLKKLKIFFCSENLFTVMPEQLADCPLLDIAGFKSNQIKTVPAKSLNPNLRWLILTNNNIAELPKEIGQCTRMQKLMLSGNRLVQLPDELSNCQNLSLLRIAANKLHELPQWIATMPKLSWIAFSGNNFSKTPAVETLSLINWHDLEINHLLGEGASGIISKANRTIGDETQEVAVKIFKGNVTSDGLPEDEMTAYIAAGYHPGLVNLIGQIALHPEDKKGLVMDLIPHHFYNLGNPPSLESCTRDVFPEGMQLSEKQLLSIAKTIASLAAQLHEAGIMHGDLYAHNILIDDEGSTLFGDFGAASFYDQADDTLAFALERIEVSAYGYLLDDLLSLKNETVSETCSNALATLRDVCLVASPLNRPGFQDLVEALAKISL</sequence>
<comment type="caution">
    <text evidence="5">The sequence shown here is derived from an EMBL/GenBank/DDBJ whole genome shotgun (WGS) entry which is preliminary data.</text>
</comment>
<dbReference type="Pfam" id="PF07714">
    <property type="entry name" value="PK_Tyr_Ser-Thr"/>
    <property type="match status" value="1"/>
</dbReference>
<accession>A0A0T5VJM4</accession>
<dbReference type="InterPro" id="IPR003591">
    <property type="entry name" value="Leu-rich_rpt_typical-subtyp"/>
</dbReference>
<feature type="binding site" evidence="3">
    <location>
        <position position="233"/>
    </location>
    <ligand>
        <name>ATP</name>
        <dbReference type="ChEBI" id="CHEBI:30616"/>
    </ligand>
</feature>
<dbReference type="Gene3D" id="3.80.10.10">
    <property type="entry name" value="Ribonuclease Inhibitor"/>
    <property type="match status" value="2"/>
</dbReference>
<dbReference type="Pfam" id="PF00560">
    <property type="entry name" value="LRR_1"/>
    <property type="match status" value="1"/>
</dbReference>
<dbReference type="GO" id="GO:0005524">
    <property type="term" value="F:ATP binding"/>
    <property type="evidence" value="ECO:0007669"/>
    <property type="project" value="UniProtKB-UniRule"/>
</dbReference>
<keyword evidence="5" id="KW-0808">Transferase</keyword>
<dbReference type="EMBL" id="LMZQ01000045">
    <property type="protein sequence ID" value="KRT13413.1"/>
    <property type="molecule type" value="Genomic_DNA"/>
</dbReference>
<evidence type="ECO:0000313" key="6">
    <source>
        <dbReference type="Proteomes" id="UP000051950"/>
    </source>
</evidence>
<keyword evidence="5" id="KW-0418">Kinase</keyword>
<organism evidence="5 6">
    <name type="scientific">Pedobacter ginsenosidimutans</name>
    <dbReference type="NCBI Taxonomy" id="687842"/>
    <lineage>
        <taxon>Bacteria</taxon>
        <taxon>Pseudomonadati</taxon>
        <taxon>Bacteroidota</taxon>
        <taxon>Sphingobacteriia</taxon>
        <taxon>Sphingobacteriales</taxon>
        <taxon>Sphingobacteriaceae</taxon>
        <taxon>Pedobacter</taxon>
    </lineage>
</organism>
<reference evidence="5 6" key="1">
    <citation type="submission" date="2015-11" db="EMBL/GenBank/DDBJ databases">
        <title>Sequence of Pedobacter ginsenosidimutans.</title>
        <authorList>
            <person name="Carson E."/>
            <person name="Keyser V."/>
            <person name="Newman J."/>
            <person name="Miller J."/>
        </authorList>
    </citation>
    <scope>NUCLEOTIDE SEQUENCE [LARGE SCALE GENOMIC DNA]</scope>
    <source>
        <strain evidence="5 6">KACC 14530</strain>
    </source>
</reference>
<dbReference type="SUPFAM" id="SSF56112">
    <property type="entry name" value="Protein kinase-like (PK-like)"/>
    <property type="match status" value="1"/>
</dbReference>
<evidence type="ECO:0000256" key="1">
    <source>
        <dbReference type="ARBA" id="ARBA00022614"/>
    </source>
</evidence>
<dbReference type="InterPro" id="IPR017441">
    <property type="entry name" value="Protein_kinase_ATP_BS"/>
</dbReference>
<feature type="domain" description="Protein kinase" evidence="4">
    <location>
        <begin position="202"/>
        <end position="435"/>
    </location>
</feature>
<dbReference type="SUPFAM" id="SSF52058">
    <property type="entry name" value="L domain-like"/>
    <property type="match status" value="1"/>
</dbReference>
<gene>
    <name evidence="5" type="ORF">ASU31_24710</name>
</gene>
<dbReference type="OrthoDB" id="8532199at2"/>
<dbReference type="Gene3D" id="1.10.510.10">
    <property type="entry name" value="Transferase(Phosphotransferase) domain 1"/>
    <property type="match status" value="1"/>
</dbReference>
<evidence type="ECO:0000259" key="4">
    <source>
        <dbReference type="PROSITE" id="PS50011"/>
    </source>
</evidence>
<evidence type="ECO:0000256" key="3">
    <source>
        <dbReference type="PROSITE-ProRule" id="PRU10141"/>
    </source>
</evidence>
<dbReference type="Gene3D" id="3.30.200.20">
    <property type="entry name" value="Phosphorylase Kinase, domain 1"/>
    <property type="match status" value="1"/>
</dbReference>
<dbReference type="InterPro" id="IPR032675">
    <property type="entry name" value="LRR_dom_sf"/>
</dbReference>
<dbReference type="InterPro" id="IPR000719">
    <property type="entry name" value="Prot_kinase_dom"/>
</dbReference>
<proteinExistence type="predicted"/>
<evidence type="ECO:0000256" key="2">
    <source>
        <dbReference type="ARBA" id="ARBA00022737"/>
    </source>
</evidence>
<dbReference type="GO" id="GO:0004672">
    <property type="term" value="F:protein kinase activity"/>
    <property type="evidence" value="ECO:0007669"/>
    <property type="project" value="InterPro"/>
</dbReference>
<protein>
    <submittedName>
        <fullName evidence="5">Protein kinase</fullName>
    </submittedName>
</protein>
<keyword evidence="3" id="KW-0067">ATP-binding</keyword>
<dbReference type="InterPro" id="IPR011009">
    <property type="entry name" value="Kinase-like_dom_sf"/>
</dbReference>
<dbReference type="Proteomes" id="UP000051950">
    <property type="component" value="Unassembled WGS sequence"/>
</dbReference>
<name>A0A0T5VJM4_9SPHI</name>